<feature type="compositionally biased region" description="Polar residues" evidence="1">
    <location>
        <begin position="1052"/>
        <end position="1067"/>
    </location>
</feature>
<feature type="compositionally biased region" description="Basic and acidic residues" evidence="1">
    <location>
        <begin position="1086"/>
        <end position="1098"/>
    </location>
</feature>
<accession>A0A9N8DBB6</accession>
<feature type="compositionally biased region" description="Basic and acidic residues" evidence="1">
    <location>
        <begin position="152"/>
        <end position="171"/>
    </location>
</feature>
<feature type="compositionally biased region" description="Basic and acidic residues" evidence="1">
    <location>
        <begin position="414"/>
        <end position="440"/>
    </location>
</feature>
<sequence>MRWGKRLKDIKAKVSSAYDTKRGNHGYDRRRDYEYSDDEYSDSQVSYQEDEEEEGSLASWPEHNDFRDGDVEHRQDNEILEEEEEVFDEAREELDERDELDSENDSELVTRDQVLDELRAQAAAEALGKSLEQMGYNLDNCDSFYSLSDKEEADKRYDIKQRNSEVSDRSKSGSHQNRHHHHHRRTKKKKKKEKHRSSRSRYSAQSDDLDDDTVTFGEYSGRRHSFGDYETYASSSDDDSDSYTEDETSFATGLESYSRTTGKKSSRRSRKSSKSKRHGKKRTRDHDTYYSRDWTRGESTYRYGKTLRANSTLSSVSDSEESDLDGDTAYYTERTRKGHKASKNKHAPRVERSKKHPHGKKATRHEPKPSSSPKGRARQPNAKKQSPKKVTRPRDMSSDSDSSHIGAMRSLDTLSRESKAGEQEGKNKTREKKDRGDGKKKSGSPKAAKKDRASDDDEDDGSDAKAKSSPATKKTSKESKERNNNGETDVSDDDDGSDSPQDKNTKTKKDKNNKTKKEDESESVAPSDSEEGKDHDDQDNLEKEGHSDKRKRRGSKTAARDTDDDSRKEKKKGSKLHAAHKHDLQKTKNGTPSKHKHKSKKRDDQLDGKKHHSHKKGGDRTKDKNESSKKHRKRTSDEKKRGSKKVSSGTDVAASKKFWPRQFMSLRKKKHEESDDHEKEKPEKVAKSKKAVKPEKAAKTKKAAKPEKHEKRKRHNEEAKDSGDSGDEAMDVLPSPSDEVEEKEEERADSPRHRKLNSEQSNSRESRDRSVSPTKSDTKREASPQRSRASERSRASGSNRGSESNRAKPVDKERAKETTSSVIREMFESKTNDSSSKRESADHQQAKDDNPPIGILEMAAMAAMIPLAAPLAVAYSCYTADSTQAMLKKTSCTNCPSNSTSRKKGSTDQKTKNDEERESRRRSKKKHLDSILLSDDDSVNSGIKNPISPRSKSPRSKTSTKETSEPDKTSREPDESKSKSSKQSADTSSHSRSKKTLKILPSRNKSAPTPPIIPKTHIQEAPEGFESYLPGSSQAQCLSDTATLASQAFTTIIPGQQGTVDSNTPPKSQRKKGKKWIPKLPFGSSKKSDGKEVLKEQSNDNMLPLPPTTTTIDESTNSPRKETRKQERLPFLRPSRSAQSAVAKLNSEALPSSFWEDTPQPSPRKQRNVTTKKRVAPPTPDGVLGHFNCAKSSTVCGKVEEEDEVDIEIDHSLLSDFENLAIDALRKKAKNQETKETEFDPSKATQEDLMKYYDLGRTLSDVIDARQTLETAYGLASGGGSFDHTIDEQLVELLAHMAEMDQEDVVEIEAAIKKLKRHARKLGISERDLLFSVKSAEESALSTGDDDYLKQDIAEVTPPATFGEKMFDAFEGYFGKSRK</sequence>
<feature type="compositionally biased region" description="Basic residues" evidence="1">
    <location>
        <begin position="261"/>
        <end position="283"/>
    </location>
</feature>
<feature type="region of interest" description="Disordered" evidence="1">
    <location>
        <begin position="1052"/>
        <end position="1181"/>
    </location>
</feature>
<feature type="compositionally biased region" description="Basic and acidic residues" evidence="1">
    <location>
        <begin position="62"/>
        <end position="77"/>
    </location>
</feature>
<feature type="compositionally biased region" description="Basic and acidic residues" evidence="1">
    <location>
        <begin position="530"/>
        <end position="547"/>
    </location>
</feature>
<feature type="compositionally biased region" description="Basic and acidic residues" evidence="1">
    <location>
        <begin position="475"/>
        <end position="484"/>
    </location>
</feature>
<proteinExistence type="predicted"/>
<reference evidence="2" key="1">
    <citation type="submission" date="2020-06" db="EMBL/GenBank/DDBJ databases">
        <authorList>
            <consortium name="Plant Systems Biology data submission"/>
        </authorList>
    </citation>
    <scope>NUCLEOTIDE SEQUENCE</scope>
    <source>
        <strain evidence="2">D6</strain>
    </source>
</reference>
<dbReference type="Proteomes" id="UP001153069">
    <property type="component" value="Unassembled WGS sequence"/>
</dbReference>
<feature type="region of interest" description="Disordered" evidence="1">
    <location>
        <begin position="152"/>
        <end position="852"/>
    </location>
</feature>
<feature type="compositionally biased region" description="Basic and acidic residues" evidence="1">
    <location>
        <begin position="1119"/>
        <end position="1130"/>
    </location>
</feature>
<feature type="compositionally biased region" description="Basic and acidic residues" evidence="1">
    <location>
        <begin position="558"/>
        <end position="568"/>
    </location>
</feature>
<feature type="compositionally biased region" description="Basic and acidic residues" evidence="1">
    <location>
        <begin position="959"/>
        <end position="978"/>
    </location>
</feature>
<feature type="compositionally biased region" description="Basic and acidic residues" evidence="1">
    <location>
        <begin position="905"/>
        <end position="919"/>
    </location>
</feature>
<keyword evidence="3" id="KW-1185">Reference proteome</keyword>
<evidence type="ECO:0000256" key="1">
    <source>
        <dbReference type="SAM" id="MobiDB-lite"/>
    </source>
</evidence>
<comment type="caution">
    <text evidence="2">The sequence shown here is derived from an EMBL/GenBank/DDBJ whole genome shotgun (WGS) entry which is preliminary data.</text>
</comment>
<feature type="compositionally biased region" description="Basic and acidic residues" evidence="1">
    <location>
        <begin position="500"/>
        <end position="519"/>
    </location>
</feature>
<feature type="compositionally biased region" description="Low complexity" evidence="1">
    <location>
        <begin position="890"/>
        <end position="900"/>
    </location>
</feature>
<organism evidence="2 3">
    <name type="scientific">Seminavis robusta</name>
    <dbReference type="NCBI Taxonomy" id="568900"/>
    <lineage>
        <taxon>Eukaryota</taxon>
        <taxon>Sar</taxon>
        <taxon>Stramenopiles</taxon>
        <taxon>Ochrophyta</taxon>
        <taxon>Bacillariophyta</taxon>
        <taxon>Bacillariophyceae</taxon>
        <taxon>Bacillariophycidae</taxon>
        <taxon>Naviculales</taxon>
        <taxon>Naviculaceae</taxon>
        <taxon>Seminavis</taxon>
    </lineage>
</organism>
<feature type="compositionally biased region" description="Basic and acidic residues" evidence="1">
    <location>
        <begin position="19"/>
        <end position="34"/>
    </location>
</feature>
<feature type="compositionally biased region" description="Basic and acidic residues" evidence="1">
    <location>
        <begin position="284"/>
        <end position="296"/>
    </location>
</feature>
<feature type="compositionally biased region" description="Basic and acidic residues" evidence="1">
    <location>
        <begin position="825"/>
        <end position="850"/>
    </location>
</feature>
<feature type="compositionally biased region" description="Basic and acidic residues" evidence="1">
    <location>
        <begin position="803"/>
        <end position="817"/>
    </location>
</feature>
<protein>
    <submittedName>
        <fullName evidence="2">Uncharacterized protein</fullName>
    </submittedName>
</protein>
<feature type="compositionally biased region" description="Basic residues" evidence="1">
    <location>
        <begin position="176"/>
        <end position="199"/>
    </location>
</feature>
<feature type="compositionally biased region" description="Basic and acidic residues" evidence="1">
    <location>
        <begin position="1"/>
        <end position="12"/>
    </location>
</feature>
<feature type="compositionally biased region" description="Acidic residues" evidence="1">
    <location>
        <begin position="236"/>
        <end position="248"/>
    </location>
</feature>
<feature type="compositionally biased region" description="Basic residues" evidence="1">
    <location>
        <begin position="1068"/>
        <end position="1077"/>
    </location>
</feature>
<dbReference type="EMBL" id="CAICTM010000062">
    <property type="protein sequence ID" value="CAB9499554.1"/>
    <property type="molecule type" value="Genomic_DNA"/>
</dbReference>
<feature type="compositionally biased region" description="Basic and acidic residues" evidence="1">
    <location>
        <begin position="616"/>
        <end position="628"/>
    </location>
</feature>
<feature type="compositionally biased region" description="Low complexity" evidence="1">
    <location>
        <begin position="981"/>
        <end position="990"/>
    </location>
</feature>
<feature type="region of interest" description="Disordered" evidence="1">
    <location>
        <begin position="889"/>
        <end position="1031"/>
    </location>
</feature>
<feature type="compositionally biased region" description="Basic residues" evidence="1">
    <location>
        <begin position="1164"/>
        <end position="1175"/>
    </location>
</feature>
<feature type="compositionally biased region" description="Basic residues" evidence="1">
    <location>
        <begin position="336"/>
        <end position="363"/>
    </location>
</feature>
<name>A0A9N8DBB6_9STRA</name>
<feature type="compositionally biased region" description="Basic residues" evidence="1">
    <location>
        <begin position="569"/>
        <end position="580"/>
    </location>
</feature>
<feature type="compositionally biased region" description="Basic and acidic residues" evidence="1">
    <location>
        <begin position="671"/>
        <end position="723"/>
    </location>
</feature>
<feature type="compositionally biased region" description="Polar residues" evidence="1">
    <location>
        <begin position="1108"/>
        <end position="1118"/>
    </location>
</feature>
<feature type="compositionally biased region" description="Acidic residues" evidence="1">
    <location>
        <begin position="78"/>
        <end position="106"/>
    </location>
</feature>
<evidence type="ECO:0000313" key="3">
    <source>
        <dbReference type="Proteomes" id="UP001153069"/>
    </source>
</evidence>
<feature type="compositionally biased region" description="Basic and acidic residues" evidence="1">
    <location>
        <begin position="762"/>
        <end position="794"/>
    </location>
</feature>
<evidence type="ECO:0000313" key="2">
    <source>
        <dbReference type="EMBL" id="CAB9499554.1"/>
    </source>
</evidence>
<feature type="region of interest" description="Disordered" evidence="1">
    <location>
        <begin position="1"/>
        <end position="111"/>
    </location>
</feature>
<gene>
    <name evidence="2" type="ORF">SEMRO_63_G036070.1</name>
</gene>